<dbReference type="SUPFAM" id="SSF51735">
    <property type="entry name" value="NAD(P)-binding Rossmann-fold domains"/>
    <property type="match status" value="1"/>
</dbReference>
<dbReference type="EMBL" id="PPXD01000020">
    <property type="protein sequence ID" value="POH64398.1"/>
    <property type="molecule type" value="Genomic_DNA"/>
</dbReference>
<proteinExistence type="predicted"/>
<dbReference type="InterPro" id="IPR016040">
    <property type="entry name" value="NAD(P)-bd_dom"/>
</dbReference>
<evidence type="ECO:0000259" key="1">
    <source>
        <dbReference type="Pfam" id="PF13460"/>
    </source>
</evidence>
<comment type="caution">
    <text evidence="2">The sequence shown here is derived from an EMBL/GenBank/DDBJ whole genome shotgun (WGS) entry which is preliminary data.</text>
</comment>
<sequence length="194" mass="20423">MSRIFLAGASGVIGQRLIPLLVDAGHTVAGMTRSVTKADRIAELGAQPVVVDVFERDALIAAVVEFGPDIILNQLTDLPDDVNKIAEHGDLNARIRTEGNQNIIDAARAAGNPRIFAQSVAWELPAGPDAVAVKQLETSVLAEGGVVLSYGQFHGPDTYNPDAVPAEPRVQIDRAAKRTVDLLASASGIVTITD</sequence>
<organism evidence="2 3">
    <name type="scientific">Cryobacterium zongtaii</name>
    <dbReference type="NCBI Taxonomy" id="1259217"/>
    <lineage>
        <taxon>Bacteria</taxon>
        <taxon>Bacillati</taxon>
        <taxon>Actinomycetota</taxon>
        <taxon>Actinomycetes</taxon>
        <taxon>Micrococcales</taxon>
        <taxon>Microbacteriaceae</taxon>
        <taxon>Cryobacterium</taxon>
    </lineage>
</organism>
<accession>A0A2S3ZDF0</accession>
<dbReference type="AlphaFoldDB" id="A0A2S3ZDF0"/>
<dbReference type="Pfam" id="PF13460">
    <property type="entry name" value="NAD_binding_10"/>
    <property type="match status" value="1"/>
</dbReference>
<dbReference type="InterPro" id="IPR036291">
    <property type="entry name" value="NAD(P)-bd_dom_sf"/>
</dbReference>
<reference evidence="2 3" key="1">
    <citation type="submission" date="2018-01" db="EMBL/GenBank/DDBJ databases">
        <title>Cryobacterium sp. nov., from glaciers in China.</title>
        <authorList>
            <person name="Liu Q."/>
            <person name="Xin Y.-H."/>
        </authorList>
    </citation>
    <scope>NUCLEOTIDE SEQUENCE [LARGE SCALE GENOMIC DNA]</scope>
    <source>
        <strain evidence="2 3">TMN-42</strain>
    </source>
</reference>
<dbReference type="Proteomes" id="UP000237340">
    <property type="component" value="Unassembled WGS sequence"/>
</dbReference>
<name>A0A2S3ZDF0_9MICO</name>
<dbReference type="RefSeq" id="WP_103461111.1">
    <property type="nucleotide sequence ID" value="NZ_PPXD01000020.1"/>
</dbReference>
<feature type="domain" description="NAD(P)-binding" evidence="1">
    <location>
        <begin position="8"/>
        <end position="119"/>
    </location>
</feature>
<protein>
    <submittedName>
        <fullName evidence="2">Epimerase</fullName>
    </submittedName>
</protein>
<keyword evidence="3" id="KW-1185">Reference proteome</keyword>
<evidence type="ECO:0000313" key="2">
    <source>
        <dbReference type="EMBL" id="POH64398.1"/>
    </source>
</evidence>
<gene>
    <name evidence="2" type="ORF">C3B61_13200</name>
</gene>
<evidence type="ECO:0000313" key="3">
    <source>
        <dbReference type="Proteomes" id="UP000237340"/>
    </source>
</evidence>
<dbReference type="Gene3D" id="3.40.50.720">
    <property type="entry name" value="NAD(P)-binding Rossmann-like Domain"/>
    <property type="match status" value="1"/>
</dbReference>